<reference evidence="1 2" key="1">
    <citation type="submission" date="2019-07" db="EMBL/GenBank/DDBJ databases">
        <title>Draft genome for Aliikangiella sp. M105.</title>
        <authorList>
            <person name="Wang G."/>
        </authorList>
    </citation>
    <scope>NUCLEOTIDE SEQUENCE [LARGE SCALE GENOMIC DNA]</scope>
    <source>
        <strain evidence="1 2">M105</strain>
    </source>
</reference>
<organism evidence="1 2">
    <name type="scientific">Aliikangiella coralliicola</name>
    <dbReference type="NCBI Taxonomy" id="2592383"/>
    <lineage>
        <taxon>Bacteria</taxon>
        <taxon>Pseudomonadati</taxon>
        <taxon>Pseudomonadota</taxon>
        <taxon>Gammaproteobacteria</taxon>
        <taxon>Oceanospirillales</taxon>
        <taxon>Pleioneaceae</taxon>
        <taxon>Aliikangiella</taxon>
    </lineage>
</organism>
<accession>A0A545UG55</accession>
<proteinExistence type="predicted"/>
<evidence type="ECO:0000313" key="2">
    <source>
        <dbReference type="Proteomes" id="UP000315439"/>
    </source>
</evidence>
<dbReference type="Gene3D" id="3.40.190.10">
    <property type="entry name" value="Periplasmic binding protein-like II"/>
    <property type="match status" value="2"/>
</dbReference>
<keyword evidence="2" id="KW-1185">Reference proteome</keyword>
<protein>
    <submittedName>
        <fullName evidence="1">Transporter substrate-binding domain-containing protein</fullName>
    </submittedName>
</protein>
<dbReference type="Proteomes" id="UP000315439">
    <property type="component" value="Unassembled WGS sequence"/>
</dbReference>
<comment type="caution">
    <text evidence="1">The sequence shown here is derived from an EMBL/GenBank/DDBJ whole genome shotgun (WGS) entry which is preliminary data.</text>
</comment>
<gene>
    <name evidence="1" type="ORF">FLL46_07985</name>
</gene>
<dbReference type="OrthoDB" id="6194758at2"/>
<name>A0A545UG55_9GAMM</name>
<sequence length="253" mass="29798">MKLKLLNQFSLIFMILFSIDLSAATFNYMVVQKQSRPLQIEDYNQNHRGIVTDIVYAIFDGSNHRINTNTLPFDQLISDLESSRYANWITYGSPGWVSVQSDNLSDKAILKVRHNIVVNRQDDFEFKQKSDLDNKTIILLAGFDYPELEKYIKEKRLREIRVKNFNAAFKLLERLGKRACFIEMDLRIKYNQKILSIKENSFRSQSFSSVIPDYNIYLALDSNMDEKLQEFINKRLKLLANEAWLNEVIQKYQ</sequence>
<dbReference type="SUPFAM" id="SSF53850">
    <property type="entry name" value="Periplasmic binding protein-like II"/>
    <property type="match status" value="1"/>
</dbReference>
<dbReference type="EMBL" id="VIKS01000004">
    <property type="protein sequence ID" value="TQV88454.1"/>
    <property type="molecule type" value="Genomic_DNA"/>
</dbReference>
<dbReference type="AlphaFoldDB" id="A0A545UG55"/>
<dbReference type="RefSeq" id="WP_142892962.1">
    <property type="nucleotide sequence ID" value="NZ_ML660162.1"/>
</dbReference>
<evidence type="ECO:0000313" key="1">
    <source>
        <dbReference type="EMBL" id="TQV88454.1"/>
    </source>
</evidence>